<gene>
    <name evidence="1" type="ORF">EMQ25_00755</name>
</gene>
<evidence type="ECO:0000313" key="2">
    <source>
        <dbReference type="Proteomes" id="UP000281547"/>
    </source>
</evidence>
<dbReference type="AlphaFoldDB" id="A0A433XKB6"/>
<comment type="caution">
    <text evidence="1">The sequence shown here is derived from an EMBL/GenBank/DDBJ whole genome shotgun (WGS) entry which is preliminary data.</text>
</comment>
<organism evidence="1 2">
    <name type="scientific">Arsenicitalea aurantiaca</name>
    <dbReference type="NCBI Taxonomy" id="1783274"/>
    <lineage>
        <taxon>Bacteria</taxon>
        <taxon>Pseudomonadati</taxon>
        <taxon>Pseudomonadota</taxon>
        <taxon>Alphaproteobacteria</taxon>
        <taxon>Hyphomicrobiales</taxon>
        <taxon>Devosiaceae</taxon>
        <taxon>Arsenicitalea</taxon>
    </lineage>
</organism>
<evidence type="ECO:0000313" key="1">
    <source>
        <dbReference type="EMBL" id="RUT34526.1"/>
    </source>
</evidence>
<keyword evidence="2" id="KW-1185">Reference proteome</keyword>
<dbReference type="RefSeq" id="WP_127186645.1">
    <property type="nucleotide sequence ID" value="NZ_RZNJ01000001.1"/>
</dbReference>
<accession>A0A433XKB6</accession>
<name>A0A433XKB6_9HYPH</name>
<reference evidence="1 2" key="1">
    <citation type="journal article" date="2016" name="Int. J. Syst. Evol. Microbiol.">
        <title>Arsenicitalea aurantiaca gen. nov., sp. nov., a new member of the family Hyphomicrobiaceae, isolated from high-arsenic sediment.</title>
        <authorList>
            <person name="Mu Y."/>
            <person name="Zhou L."/>
            <person name="Zeng X.C."/>
            <person name="Liu L."/>
            <person name="Pan Y."/>
            <person name="Chen X."/>
            <person name="Wang J."/>
            <person name="Li S."/>
            <person name="Li W.J."/>
            <person name="Wang Y."/>
        </authorList>
    </citation>
    <scope>NUCLEOTIDE SEQUENCE [LARGE SCALE GENOMIC DNA]</scope>
    <source>
        <strain evidence="1 2">42-50</strain>
    </source>
</reference>
<dbReference type="Proteomes" id="UP000281547">
    <property type="component" value="Unassembled WGS sequence"/>
</dbReference>
<dbReference type="EMBL" id="RZNJ01000001">
    <property type="protein sequence ID" value="RUT34526.1"/>
    <property type="molecule type" value="Genomic_DNA"/>
</dbReference>
<protein>
    <submittedName>
        <fullName evidence="1">Uncharacterized protein</fullName>
    </submittedName>
</protein>
<dbReference type="OrthoDB" id="9933644at2"/>
<sequence length="66" mass="7360">MSTTHCTQLANRFEALAAEGLVDVKFFVRNLDEATTERVCSEVNALYAALDAGQHELLDFKDSRRA</sequence>
<proteinExistence type="predicted"/>